<evidence type="ECO:0000313" key="1">
    <source>
        <dbReference type="EMBL" id="SPD27257.1"/>
    </source>
</evidence>
<sequence>MPGNRQIKLGKFRPADLRKLKFESIQAPSSVVGTRREPFTALTSWSSETWEQKLVGTFPSISTSSHGHRSRRFELVANQVDKSLIINQKNSIELTDNIFNQEELLASWGRRQLIESVMIEHSMGWRNLPSPQVSPAAHPP</sequence>
<dbReference type="EMBL" id="OIVN01006185">
    <property type="protein sequence ID" value="SPD27257.1"/>
    <property type="molecule type" value="Genomic_DNA"/>
</dbReference>
<gene>
    <name evidence="1" type="ORF">FSB_LOCUS55139</name>
</gene>
<dbReference type="AlphaFoldDB" id="A0A2N9IP09"/>
<organism evidence="1">
    <name type="scientific">Fagus sylvatica</name>
    <name type="common">Beechnut</name>
    <dbReference type="NCBI Taxonomy" id="28930"/>
    <lineage>
        <taxon>Eukaryota</taxon>
        <taxon>Viridiplantae</taxon>
        <taxon>Streptophyta</taxon>
        <taxon>Embryophyta</taxon>
        <taxon>Tracheophyta</taxon>
        <taxon>Spermatophyta</taxon>
        <taxon>Magnoliopsida</taxon>
        <taxon>eudicotyledons</taxon>
        <taxon>Gunneridae</taxon>
        <taxon>Pentapetalae</taxon>
        <taxon>rosids</taxon>
        <taxon>fabids</taxon>
        <taxon>Fagales</taxon>
        <taxon>Fagaceae</taxon>
        <taxon>Fagus</taxon>
    </lineage>
</organism>
<reference evidence="1" key="1">
    <citation type="submission" date="2018-02" db="EMBL/GenBank/DDBJ databases">
        <authorList>
            <person name="Cohen D.B."/>
            <person name="Kent A.D."/>
        </authorList>
    </citation>
    <scope>NUCLEOTIDE SEQUENCE</scope>
</reference>
<accession>A0A2N9IP09</accession>
<proteinExistence type="predicted"/>
<name>A0A2N9IP09_FAGSY</name>
<protein>
    <submittedName>
        <fullName evidence="1">Uncharacterized protein</fullName>
    </submittedName>
</protein>